<dbReference type="EMBL" id="CP132508">
    <property type="protein sequence ID" value="WPD18438.1"/>
    <property type="molecule type" value="Genomic_DNA"/>
</dbReference>
<protein>
    <submittedName>
        <fullName evidence="5">Autorepressor SdpR family transcription factor</fullName>
    </submittedName>
</protein>
<evidence type="ECO:0000256" key="3">
    <source>
        <dbReference type="ARBA" id="ARBA00023163"/>
    </source>
</evidence>
<evidence type="ECO:0000313" key="5">
    <source>
        <dbReference type="EMBL" id="WPD18438.1"/>
    </source>
</evidence>
<evidence type="ECO:0000256" key="1">
    <source>
        <dbReference type="ARBA" id="ARBA00023015"/>
    </source>
</evidence>
<gene>
    <name evidence="5" type="ORF">Q5761_08680</name>
</gene>
<dbReference type="InterPro" id="IPR011991">
    <property type="entry name" value="ArsR-like_HTH"/>
</dbReference>
<accession>A0ABZ0QPV5</accession>
<name>A0ABZ0QPV5_9FIRM</name>
<proteinExistence type="predicted"/>
<evidence type="ECO:0000259" key="4">
    <source>
        <dbReference type="PROSITE" id="PS50987"/>
    </source>
</evidence>
<dbReference type="Gene3D" id="1.10.10.10">
    <property type="entry name" value="Winged helix-like DNA-binding domain superfamily/Winged helix DNA-binding domain"/>
    <property type="match status" value="1"/>
</dbReference>
<reference evidence="5 6" key="1">
    <citation type="submission" date="2023-08" db="EMBL/GenBank/DDBJ databases">
        <title>Genome sequence of Thermaerobacter compostii strain Ins1, a spore-forming filamentous bacterium isolated from a deep geothermal reservoir.</title>
        <authorList>
            <person name="Bregnard D."/>
            <person name="Gonzalez D."/>
            <person name="Junier P."/>
        </authorList>
    </citation>
    <scope>NUCLEOTIDE SEQUENCE [LARGE SCALE GENOMIC DNA]</scope>
    <source>
        <strain evidence="5 6">Ins1</strain>
    </source>
</reference>
<keyword evidence="1" id="KW-0805">Transcription regulation</keyword>
<dbReference type="InterPro" id="IPR051081">
    <property type="entry name" value="HTH_MetalResp_TranReg"/>
</dbReference>
<dbReference type="InterPro" id="IPR036390">
    <property type="entry name" value="WH_DNA-bd_sf"/>
</dbReference>
<keyword evidence="2" id="KW-0238">DNA-binding</keyword>
<evidence type="ECO:0000256" key="2">
    <source>
        <dbReference type="ARBA" id="ARBA00023125"/>
    </source>
</evidence>
<dbReference type="InterPro" id="IPR036388">
    <property type="entry name" value="WH-like_DNA-bd_sf"/>
</dbReference>
<dbReference type="PRINTS" id="PR00778">
    <property type="entry name" value="HTHARSR"/>
</dbReference>
<dbReference type="PANTHER" id="PTHR33154:SF33">
    <property type="entry name" value="TRANSCRIPTIONAL REPRESSOR SDPR"/>
    <property type="match status" value="1"/>
</dbReference>
<dbReference type="InterPro" id="IPR001845">
    <property type="entry name" value="HTH_ArsR_DNA-bd_dom"/>
</dbReference>
<keyword evidence="6" id="KW-1185">Reference proteome</keyword>
<organism evidence="5 6">
    <name type="scientific">Thermaerobacter composti</name>
    <dbReference type="NCBI Taxonomy" id="554949"/>
    <lineage>
        <taxon>Bacteria</taxon>
        <taxon>Bacillati</taxon>
        <taxon>Bacillota</taxon>
        <taxon>Clostridia</taxon>
        <taxon>Eubacteriales</taxon>
        <taxon>Clostridiales Family XVII. Incertae Sedis</taxon>
        <taxon>Thermaerobacter</taxon>
    </lineage>
</organism>
<dbReference type="PROSITE" id="PS50987">
    <property type="entry name" value="HTH_ARSR_2"/>
    <property type="match status" value="1"/>
</dbReference>
<dbReference type="NCBIfam" id="NF033789">
    <property type="entry name" value="repress_SdpR"/>
    <property type="match status" value="1"/>
</dbReference>
<dbReference type="SUPFAM" id="SSF46785">
    <property type="entry name" value="Winged helix' DNA-binding domain"/>
    <property type="match status" value="1"/>
</dbReference>
<dbReference type="PANTHER" id="PTHR33154">
    <property type="entry name" value="TRANSCRIPTIONAL REGULATOR, ARSR FAMILY"/>
    <property type="match status" value="1"/>
</dbReference>
<dbReference type="CDD" id="cd00090">
    <property type="entry name" value="HTH_ARSR"/>
    <property type="match status" value="1"/>
</dbReference>
<keyword evidence="3" id="KW-0804">Transcription</keyword>
<dbReference type="Proteomes" id="UP001304683">
    <property type="component" value="Chromosome"/>
</dbReference>
<dbReference type="InterPro" id="IPR047796">
    <property type="entry name" value="SdpR-like_repress"/>
</dbReference>
<dbReference type="SMART" id="SM00418">
    <property type="entry name" value="HTH_ARSR"/>
    <property type="match status" value="1"/>
</dbReference>
<dbReference type="Pfam" id="PF01022">
    <property type="entry name" value="HTH_5"/>
    <property type="match status" value="1"/>
</dbReference>
<feature type="domain" description="HTH arsR-type" evidence="4">
    <location>
        <begin position="1"/>
        <end position="89"/>
    </location>
</feature>
<dbReference type="RefSeq" id="WP_318750273.1">
    <property type="nucleotide sequence ID" value="NZ_CP132508.1"/>
</dbReference>
<dbReference type="NCBIfam" id="NF033788">
    <property type="entry name" value="HTH_metalloreg"/>
    <property type="match status" value="1"/>
</dbReference>
<sequence length="89" mass="9951">MGEPQLVFKALADPTRRAILRLLRDRDLTAGEIAAHFPVTQASISHHLSLLKHAGLVLDERRGQHVVYSLNTTVFQEVIAWLMDLAGPR</sequence>
<evidence type="ECO:0000313" key="6">
    <source>
        <dbReference type="Proteomes" id="UP001304683"/>
    </source>
</evidence>